<sequence length="158" mass="18050">MNGLVITNCTKRKRSFRGPAKEIYMGSVRNLFRLAEEMGLHCYVLSAKYGLIRCDETIEPYDSYVKDLNEMELIELKEKVRRRCNEVRGPWDLVITNLSSSYAPLLDCEIVTERALIIGTRPPKLSSSQEVAYSFKTLGERNKLLGNVRELLSNLLSS</sequence>
<dbReference type="Pfam" id="PF21818">
    <property type="entry name" value="DUF6884"/>
    <property type="match status" value="1"/>
</dbReference>
<protein>
    <recommendedName>
        <fullName evidence="1">DUF6884 domain-containing protein</fullName>
    </recommendedName>
</protein>
<keyword evidence="3" id="KW-1185">Reference proteome</keyword>
<dbReference type="GeneID" id="30679556"/>
<dbReference type="STRING" id="940295.EYM_00685"/>
<dbReference type="KEGG" id="iis:EYM_00685"/>
<organism evidence="2 3">
    <name type="scientific">Ignicoccus islandicus DSM 13165</name>
    <dbReference type="NCBI Taxonomy" id="940295"/>
    <lineage>
        <taxon>Archaea</taxon>
        <taxon>Thermoproteota</taxon>
        <taxon>Thermoprotei</taxon>
        <taxon>Desulfurococcales</taxon>
        <taxon>Desulfurococcaceae</taxon>
        <taxon>Ignicoccus</taxon>
    </lineage>
</organism>
<dbReference type="OrthoDB" id="25635at2157"/>
<gene>
    <name evidence="2" type="ORF">EYM_00685</name>
</gene>
<dbReference type="EMBL" id="CP006867">
    <property type="protein sequence ID" value="ALU12133.1"/>
    <property type="molecule type" value="Genomic_DNA"/>
</dbReference>
<accession>A0A0U3F3L2</accession>
<proteinExistence type="predicted"/>
<name>A0A0U3F3L2_9CREN</name>
<dbReference type="RefSeq" id="WP_075049210.1">
    <property type="nucleotide sequence ID" value="NZ_CP006867.1"/>
</dbReference>
<evidence type="ECO:0000313" key="3">
    <source>
        <dbReference type="Proteomes" id="UP000060778"/>
    </source>
</evidence>
<dbReference type="Proteomes" id="UP000060778">
    <property type="component" value="Chromosome"/>
</dbReference>
<dbReference type="InterPro" id="IPR049251">
    <property type="entry name" value="DUF6884"/>
</dbReference>
<reference evidence="2 3" key="1">
    <citation type="submission" date="2013-11" db="EMBL/GenBank/DDBJ databases">
        <title>Comparative genomics of Ignicoccus.</title>
        <authorList>
            <person name="Podar M."/>
        </authorList>
    </citation>
    <scope>NUCLEOTIDE SEQUENCE [LARGE SCALE GENOMIC DNA]</scope>
    <source>
        <strain evidence="2 3">DSM 13165</strain>
    </source>
</reference>
<evidence type="ECO:0000259" key="1">
    <source>
        <dbReference type="Pfam" id="PF21818"/>
    </source>
</evidence>
<evidence type="ECO:0000313" key="2">
    <source>
        <dbReference type="EMBL" id="ALU12133.1"/>
    </source>
</evidence>
<feature type="domain" description="DUF6884" evidence="1">
    <location>
        <begin position="6"/>
        <end position="88"/>
    </location>
</feature>
<dbReference type="AlphaFoldDB" id="A0A0U3F3L2"/>